<dbReference type="InterPro" id="IPR002125">
    <property type="entry name" value="CMP_dCMP_dom"/>
</dbReference>
<evidence type="ECO:0000259" key="3">
    <source>
        <dbReference type="PROSITE" id="PS51747"/>
    </source>
</evidence>
<protein>
    <submittedName>
        <fullName evidence="4">Nucleoside deaminase</fullName>
    </submittedName>
</protein>
<evidence type="ECO:0000256" key="1">
    <source>
        <dbReference type="ARBA" id="ARBA00022723"/>
    </source>
</evidence>
<dbReference type="PANTHER" id="PTHR11079:SF179">
    <property type="entry name" value="TRNA(ADENINE(34)) DEAMINASE, CHLOROPLASTIC"/>
    <property type="match status" value="1"/>
</dbReference>
<evidence type="ECO:0000313" key="4">
    <source>
        <dbReference type="EMBL" id="XDQ65109.1"/>
    </source>
</evidence>
<name>A0AB39SCU0_9ACTN</name>
<feature type="domain" description="CMP/dCMP-type deaminase" evidence="3">
    <location>
        <begin position="4"/>
        <end position="128"/>
    </location>
</feature>
<dbReference type="Pfam" id="PF00383">
    <property type="entry name" value="dCMP_cyt_deam_1"/>
    <property type="match status" value="1"/>
</dbReference>
<dbReference type="CDD" id="cd01285">
    <property type="entry name" value="nucleoside_deaminase"/>
    <property type="match status" value="1"/>
</dbReference>
<reference evidence="4" key="1">
    <citation type="submission" date="2024-07" db="EMBL/GenBank/DDBJ databases">
        <authorList>
            <person name="Yu S.T."/>
        </authorList>
    </citation>
    <scope>NUCLEOTIDE SEQUENCE</scope>
    <source>
        <strain evidence="4">R35</strain>
    </source>
</reference>
<keyword evidence="1" id="KW-0479">Metal-binding</keyword>
<dbReference type="EMBL" id="CP163440">
    <property type="protein sequence ID" value="XDQ65109.1"/>
    <property type="molecule type" value="Genomic_DNA"/>
</dbReference>
<gene>
    <name evidence="4" type="ORF">AB5J50_32155</name>
</gene>
<dbReference type="PROSITE" id="PS51747">
    <property type="entry name" value="CYT_DCMP_DEAMINASES_2"/>
    <property type="match status" value="1"/>
</dbReference>
<dbReference type="AlphaFoldDB" id="A0AB39SCU0"/>
<dbReference type="Gene3D" id="3.40.140.10">
    <property type="entry name" value="Cytidine Deaminase, domain 2"/>
    <property type="match status" value="1"/>
</dbReference>
<dbReference type="RefSeq" id="WP_369261689.1">
    <property type="nucleotide sequence ID" value="NZ_CP163440.1"/>
</dbReference>
<dbReference type="PROSITE" id="PS00903">
    <property type="entry name" value="CYT_DCMP_DEAMINASES_1"/>
    <property type="match status" value="1"/>
</dbReference>
<dbReference type="SUPFAM" id="SSF53927">
    <property type="entry name" value="Cytidine deaminase-like"/>
    <property type="match status" value="1"/>
</dbReference>
<dbReference type="InterPro" id="IPR016192">
    <property type="entry name" value="APOBEC/CMP_deaminase_Zn-bd"/>
</dbReference>
<dbReference type="GO" id="GO:0008270">
    <property type="term" value="F:zinc ion binding"/>
    <property type="evidence" value="ECO:0007669"/>
    <property type="project" value="InterPro"/>
</dbReference>
<proteinExistence type="predicted"/>
<dbReference type="PANTHER" id="PTHR11079">
    <property type="entry name" value="CYTOSINE DEAMINASE FAMILY MEMBER"/>
    <property type="match status" value="1"/>
</dbReference>
<keyword evidence="2" id="KW-0862">Zinc</keyword>
<evidence type="ECO:0000256" key="2">
    <source>
        <dbReference type="ARBA" id="ARBA00022833"/>
    </source>
</evidence>
<organism evidence="4">
    <name type="scientific">Streptomyces sp. R35</name>
    <dbReference type="NCBI Taxonomy" id="3238630"/>
    <lineage>
        <taxon>Bacteria</taxon>
        <taxon>Bacillati</taxon>
        <taxon>Actinomycetota</taxon>
        <taxon>Actinomycetes</taxon>
        <taxon>Kitasatosporales</taxon>
        <taxon>Streptomycetaceae</taxon>
        <taxon>Streptomyces</taxon>
    </lineage>
</organism>
<accession>A0AB39SCU0</accession>
<dbReference type="InterPro" id="IPR016193">
    <property type="entry name" value="Cytidine_deaminase-like"/>
</dbReference>
<sequence length="220" mass="23652">MTTPALPTPWRLPFDLAWEAFGAGSRPIGAVLLDGDGEVVATGRNRSQESTAPPGQLVGTAIAHAEINALAQLPAGRRYENLRLYTTLEPCLLCSSALIHTHVRHVLYAAPDTYWTGIEDVPRVGGQIGARWARREGPADAPLAAFSVLLMNIWAALHSPPELGNQGGDGSAAPARRCLTVDGLLDAPTAEAAYRLVFPYLPQRPDHRQPRRPGPDHPGR</sequence>
<dbReference type="GO" id="GO:0016787">
    <property type="term" value="F:hydrolase activity"/>
    <property type="evidence" value="ECO:0007669"/>
    <property type="project" value="InterPro"/>
</dbReference>